<feature type="signal peptide" evidence="9">
    <location>
        <begin position="1"/>
        <end position="19"/>
    </location>
</feature>
<keyword evidence="7" id="KW-0325">Glycoprotein</keyword>
<dbReference type="Pfam" id="PF00328">
    <property type="entry name" value="His_Phos_2"/>
    <property type="match status" value="1"/>
</dbReference>
<evidence type="ECO:0000256" key="2">
    <source>
        <dbReference type="ARBA" id="ARBA00005375"/>
    </source>
</evidence>
<dbReference type="PROSITE" id="PS00616">
    <property type="entry name" value="HIS_ACID_PHOSPHAT_1"/>
    <property type="match status" value="1"/>
</dbReference>
<accession>A0A0X3P707</accession>
<keyword evidence="5" id="KW-0378">Hydrolase</keyword>
<gene>
    <name evidence="10" type="primary">PPAL</name>
    <name evidence="10" type="ORF">TR96221</name>
</gene>
<evidence type="ECO:0000256" key="4">
    <source>
        <dbReference type="ARBA" id="ARBA00022729"/>
    </source>
</evidence>
<keyword evidence="8" id="KW-0472">Membrane</keyword>
<organism evidence="10">
    <name type="scientific">Schistocephalus solidus</name>
    <name type="common">Tapeworm</name>
    <dbReference type="NCBI Taxonomy" id="70667"/>
    <lineage>
        <taxon>Eukaryota</taxon>
        <taxon>Metazoa</taxon>
        <taxon>Spiralia</taxon>
        <taxon>Lophotrochozoa</taxon>
        <taxon>Platyhelminthes</taxon>
        <taxon>Cestoda</taxon>
        <taxon>Eucestoda</taxon>
        <taxon>Diphyllobothriidea</taxon>
        <taxon>Diphyllobothriidae</taxon>
        <taxon>Schistocephalus</taxon>
    </lineage>
</organism>
<comment type="catalytic activity">
    <reaction evidence="1">
        <text>a phosphate monoester + H2O = an alcohol + phosphate</text>
        <dbReference type="Rhea" id="RHEA:15017"/>
        <dbReference type="ChEBI" id="CHEBI:15377"/>
        <dbReference type="ChEBI" id="CHEBI:30879"/>
        <dbReference type="ChEBI" id="CHEBI:43474"/>
        <dbReference type="ChEBI" id="CHEBI:67140"/>
        <dbReference type="EC" id="3.1.3.2"/>
    </reaction>
</comment>
<protein>
    <recommendedName>
        <fullName evidence="3">acid phosphatase</fullName>
        <ecNumber evidence="3">3.1.3.2</ecNumber>
    </recommendedName>
</protein>
<dbReference type="PANTHER" id="PTHR11567:SF211">
    <property type="entry name" value="PROSTATIC ACID PHOSPHATASE"/>
    <property type="match status" value="1"/>
</dbReference>
<evidence type="ECO:0000256" key="7">
    <source>
        <dbReference type="ARBA" id="ARBA00023180"/>
    </source>
</evidence>
<reference evidence="10" key="1">
    <citation type="submission" date="2016-01" db="EMBL/GenBank/DDBJ databases">
        <title>Reference transcriptome for the parasite Schistocephalus solidus: insights into the molecular evolution of parasitism.</title>
        <authorList>
            <person name="Hebert F.O."/>
            <person name="Grambauer S."/>
            <person name="Barber I."/>
            <person name="Landry C.R."/>
            <person name="Aubin-Horth N."/>
        </authorList>
    </citation>
    <scope>NUCLEOTIDE SEQUENCE</scope>
</reference>
<evidence type="ECO:0000256" key="5">
    <source>
        <dbReference type="ARBA" id="ARBA00022801"/>
    </source>
</evidence>
<dbReference type="AlphaFoldDB" id="A0A0X3P707"/>
<comment type="similarity">
    <text evidence="2">Belongs to the histidine acid phosphatase family.</text>
</comment>
<dbReference type="GO" id="GO:0003993">
    <property type="term" value="F:acid phosphatase activity"/>
    <property type="evidence" value="ECO:0007669"/>
    <property type="project" value="UniProtKB-EC"/>
</dbReference>
<dbReference type="EC" id="3.1.3.2" evidence="3"/>
<keyword evidence="8" id="KW-0812">Transmembrane</keyword>
<keyword evidence="4 9" id="KW-0732">Signal</keyword>
<evidence type="ECO:0000256" key="6">
    <source>
        <dbReference type="ARBA" id="ARBA00023157"/>
    </source>
</evidence>
<evidence type="ECO:0000313" key="10">
    <source>
        <dbReference type="EMBL" id="JAP45647.1"/>
    </source>
</evidence>
<dbReference type="PANTHER" id="PTHR11567">
    <property type="entry name" value="ACID PHOSPHATASE-RELATED"/>
    <property type="match status" value="1"/>
</dbReference>
<dbReference type="InterPro" id="IPR050645">
    <property type="entry name" value="Histidine_acid_phosphatase"/>
</dbReference>
<dbReference type="InterPro" id="IPR033379">
    <property type="entry name" value="Acid_Pase_AS"/>
</dbReference>
<name>A0A0X3P707_SCHSO</name>
<evidence type="ECO:0000256" key="3">
    <source>
        <dbReference type="ARBA" id="ARBA00012646"/>
    </source>
</evidence>
<dbReference type="EMBL" id="GEEE01017578">
    <property type="protein sequence ID" value="JAP45647.1"/>
    <property type="molecule type" value="Transcribed_RNA"/>
</dbReference>
<sequence>MLMVCRIIILALYAAVAAADPVGKSHLQHMHLLFRHGDRTPISTFPLDGHPFDTTWPEGPGQLTQLGIEQQYLLGTWIRENYANFIPRQYNASTFYMRSTDVDRTLTSALANLAGLFRHSNSSLEKYGIHWRPIPIHTVQQTSEIMFAAAPCPRFHQILEESYKSEVTKAFLDKHKSLFDLLRNVTGWPKLGVDKLWIVEDELICLEAHNFSLPEWYTPAFKEELAIVAEYLWKLQYSDTERRRLELGVFLNDMIEHMDRVINPNISSSRPALSSAINGGLTSPKVMAYSAHDENVAALLAALGVYDNETKPEYTALVLVELHGPQPPADPAAYSIRVRYKRNWQDSTGEYLKLPACSIAATPSEGCEYKKVVEYLQPMLLRPEDFESACRLKLHSSGSFFLFVGIAAFGLLLVLSGLVSFVCIVVYRRRQHSHYQPFSSDDDLAC</sequence>
<proteinExistence type="inferred from homology"/>
<feature type="transmembrane region" description="Helical" evidence="8">
    <location>
        <begin position="400"/>
        <end position="427"/>
    </location>
</feature>
<evidence type="ECO:0000256" key="9">
    <source>
        <dbReference type="SAM" id="SignalP"/>
    </source>
</evidence>
<feature type="chain" id="PRO_5007050928" description="acid phosphatase" evidence="9">
    <location>
        <begin position="20"/>
        <end position="446"/>
    </location>
</feature>
<dbReference type="Gene3D" id="3.40.50.1240">
    <property type="entry name" value="Phosphoglycerate mutase-like"/>
    <property type="match status" value="1"/>
</dbReference>
<dbReference type="CDD" id="cd07061">
    <property type="entry name" value="HP_HAP_like"/>
    <property type="match status" value="1"/>
</dbReference>
<keyword evidence="8" id="KW-1133">Transmembrane helix</keyword>
<dbReference type="SUPFAM" id="SSF53254">
    <property type="entry name" value="Phosphoglycerate mutase-like"/>
    <property type="match status" value="1"/>
</dbReference>
<dbReference type="InterPro" id="IPR000560">
    <property type="entry name" value="His_Pase_clade-2"/>
</dbReference>
<evidence type="ECO:0000256" key="8">
    <source>
        <dbReference type="SAM" id="Phobius"/>
    </source>
</evidence>
<keyword evidence="6" id="KW-1015">Disulfide bond</keyword>
<evidence type="ECO:0000256" key="1">
    <source>
        <dbReference type="ARBA" id="ARBA00000032"/>
    </source>
</evidence>
<dbReference type="InterPro" id="IPR029033">
    <property type="entry name" value="His_PPase_superfam"/>
</dbReference>